<feature type="transmembrane region" description="Helical" evidence="2">
    <location>
        <begin position="59"/>
        <end position="78"/>
    </location>
</feature>
<feature type="region of interest" description="Disordered" evidence="1">
    <location>
        <begin position="1"/>
        <end position="38"/>
    </location>
</feature>
<gene>
    <name evidence="3" type="ORF">CYR32_19400</name>
</gene>
<dbReference type="RefSeq" id="WP_101826767.1">
    <property type="nucleotide sequence ID" value="NZ_PJZH01000035.1"/>
</dbReference>
<evidence type="ECO:0000256" key="1">
    <source>
        <dbReference type="SAM" id="MobiDB-lite"/>
    </source>
</evidence>
<accession>A0A2N5DTU6</accession>
<organism evidence="3 4">
    <name type="scientific">Chimaeribacter coloradensis</name>
    <dbReference type="NCBI Taxonomy" id="2060068"/>
    <lineage>
        <taxon>Bacteria</taxon>
        <taxon>Pseudomonadati</taxon>
        <taxon>Pseudomonadota</taxon>
        <taxon>Gammaproteobacteria</taxon>
        <taxon>Enterobacterales</taxon>
        <taxon>Yersiniaceae</taxon>
        <taxon>Chimaeribacter</taxon>
    </lineage>
</organism>
<reference evidence="3 4" key="1">
    <citation type="submission" date="2017-12" db="EMBL/GenBank/DDBJ databases">
        <title>Characterization of six clinical isolates of Enterochimera gen. nov., a novel genus of the Yersiniaciae family and the three species Enterochimera arupensis sp. nov., Enterochimera coloradensis sp. nov, and Enterochimera californica sp. nov.</title>
        <authorList>
            <person name="Rossi A."/>
            <person name="Fisher M."/>
        </authorList>
    </citation>
    <scope>NUCLEOTIDE SEQUENCE [LARGE SCALE GENOMIC DNA]</scope>
    <source>
        <strain evidence="4">2016-Iso4</strain>
    </source>
</reference>
<keyword evidence="4" id="KW-1185">Reference proteome</keyword>
<proteinExistence type="predicted"/>
<evidence type="ECO:0000256" key="2">
    <source>
        <dbReference type="SAM" id="Phobius"/>
    </source>
</evidence>
<name>A0A2N5DTU6_9GAMM</name>
<keyword evidence="2" id="KW-0472">Membrane</keyword>
<evidence type="ECO:0000313" key="4">
    <source>
        <dbReference type="Proteomes" id="UP000234503"/>
    </source>
</evidence>
<dbReference type="Proteomes" id="UP000234503">
    <property type="component" value="Unassembled WGS sequence"/>
</dbReference>
<comment type="caution">
    <text evidence="3">The sequence shown here is derived from an EMBL/GenBank/DDBJ whole genome shotgun (WGS) entry which is preliminary data.</text>
</comment>
<evidence type="ECO:0000313" key="3">
    <source>
        <dbReference type="EMBL" id="PLR30082.1"/>
    </source>
</evidence>
<dbReference type="EMBL" id="PJZH01000035">
    <property type="protein sequence ID" value="PLR30082.1"/>
    <property type="molecule type" value="Genomic_DNA"/>
</dbReference>
<keyword evidence="2" id="KW-1133">Transmembrane helix</keyword>
<protein>
    <submittedName>
        <fullName evidence="3">Uncharacterized protein</fullName>
    </submittedName>
</protein>
<keyword evidence="2" id="KW-0812">Transmembrane</keyword>
<sequence>MGKSKRRQQKKPKKVCPRLIPPVDNWDEDLPDPAEQQQAPPQLIRVNEINSIWMEIPRYVNHGWGGLWFVVIILLMPVYISGESFIYFSAINDIFLLWHFL</sequence>
<dbReference type="OrthoDB" id="7066491at2"/>
<feature type="compositionally biased region" description="Basic residues" evidence="1">
    <location>
        <begin position="1"/>
        <end position="16"/>
    </location>
</feature>
<dbReference type="AlphaFoldDB" id="A0A2N5DTU6"/>